<dbReference type="RefSeq" id="WP_244642216.1">
    <property type="nucleotide sequence ID" value="NZ_BMGG01000010.1"/>
</dbReference>
<dbReference type="Proteomes" id="UP000637002">
    <property type="component" value="Unassembled WGS sequence"/>
</dbReference>
<feature type="transmembrane region" description="Helical" evidence="1">
    <location>
        <begin position="31"/>
        <end position="51"/>
    </location>
</feature>
<keyword evidence="1" id="KW-0812">Transmembrane</keyword>
<protein>
    <submittedName>
        <fullName evidence="2">Uncharacterized protein</fullName>
    </submittedName>
</protein>
<keyword evidence="3" id="KW-1185">Reference proteome</keyword>
<accession>A0A916UTH5</accession>
<dbReference type="EMBL" id="BMGG01000010">
    <property type="protein sequence ID" value="GGC87699.1"/>
    <property type="molecule type" value="Genomic_DNA"/>
</dbReference>
<evidence type="ECO:0000313" key="2">
    <source>
        <dbReference type="EMBL" id="GGC87699.1"/>
    </source>
</evidence>
<comment type="caution">
    <text evidence="2">The sequence shown here is derived from an EMBL/GenBank/DDBJ whole genome shotgun (WGS) entry which is preliminary data.</text>
</comment>
<keyword evidence="1" id="KW-0472">Membrane</keyword>
<name>A0A916UTH5_9HYPH</name>
<feature type="transmembrane region" description="Helical" evidence="1">
    <location>
        <begin position="75"/>
        <end position="94"/>
    </location>
</feature>
<sequence>MAGYLLQLAAWMAVMAVLILWPAGKLAYPGGWVLIGLFGTGGLAMILWLAAYSPSLLRERMAAPFQRDQKPWDRAWLAFFIVGFGGWMAFMAGMRGARTLRRCRHGSRSSGASSS</sequence>
<reference evidence="2" key="1">
    <citation type="journal article" date="2014" name="Int. J. Syst. Evol. Microbiol.">
        <title>Complete genome sequence of Corynebacterium casei LMG S-19264T (=DSM 44701T), isolated from a smear-ripened cheese.</title>
        <authorList>
            <consortium name="US DOE Joint Genome Institute (JGI-PGF)"/>
            <person name="Walter F."/>
            <person name="Albersmeier A."/>
            <person name="Kalinowski J."/>
            <person name="Ruckert C."/>
        </authorList>
    </citation>
    <scope>NUCLEOTIDE SEQUENCE</scope>
    <source>
        <strain evidence="2">CGMCC 1.12919</strain>
    </source>
</reference>
<proteinExistence type="predicted"/>
<keyword evidence="1" id="KW-1133">Transmembrane helix</keyword>
<dbReference type="AlphaFoldDB" id="A0A916UTH5"/>
<feature type="transmembrane region" description="Helical" evidence="1">
    <location>
        <begin position="6"/>
        <end position="24"/>
    </location>
</feature>
<evidence type="ECO:0000313" key="3">
    <source>
        <dbReference type="Proteomes" id="UP000637002"/>
    </source>
</evidence>
<evidence type="ECO:0000256" key="1">
    <source>
        <dbReference type="SAM" id="Phobius"/>
    </source>
</evidence>
<reference evidence="2" key="2">
    <citation type="submission" date="2020-09" db="EMBL/GenBank/DDBJ databases">
        <authorList>
            <person name="Sun Q."/>
            <person name="Zhou Y."/>
        </authorList>
    </citation>
    <scope>NUCLEOTIDE SEQUENCE</scope>
    <source>
        <strain evidence="2">CGMCC 1.12919</strain>
    </source>
</reference>
<gene>
    <name evidence="2" type="ORF">GCM10010994_52100</name>
</gene>
<organism evidence="2 3">
    <name type="scientific">Chelatococcus reniformis</name>
    <dbReference type="NCBI Taxonomy" id="1494448"/>
    <lineage>
        <taxon>Bacteria</taxon>
        <taxon>Pseudomonadati</taxon>
        <taxon>Pseudomonadota</taxon>
        <taxon>Alphaproteobacteria</taxon>
        <taxon>Hyphomicrobiales</taxon>
        <taxon>Chelatococcaceae</taxon>
        <taxon>Chelatococcus</taxon>
    </lineage>
</organism>